<dbReference type="GO" id="GO:0003980">
    <property type="term" value="F:UDP-glucose:glycoprotein glucosyltransferase activity"/>
    <property type="evidence" value="ECO:0007669"/>
    <property type="project" value="InterPro"/>
</dbReference>
<protein>
    <recommendedName>
        <fullName evidence="8">UDP-glucose:Glyco protein glucosyltransferase-domain-containing protein</fullName>
    </recommendedName>
</protein>
<dbReference type="Pfam" id="PF18400">
    <property type="entry name" value="Thioredoxin_12"/>
    <property type="match status" value="1"/>
</dbReference>
<dbReference type="STRING" id="106004.A0A1Y2ERU0"/>
<feature type="region of interest" description="Disordered" evidence="1">
    <location>
        <begin position="832"/>
        <end position="876"/>
    </location>
</feature>
<dbReference type="GO" id="GO:0005783">
    <property type="term" value="C:endoplasmic reticulum"/>
    <property type="evidence" value="ECO:0007669"/>
    <property type="project" value="TreeGrafter"/>
</dbReference>
<dbReference type="Pfam" id="PF18403">
    <property type="entry name" value="Thioredoxin_15"/>
    <property type="match status" value="1"/>
</dbReference>
<reference evidence="6 7" key="1">
    <citation type="submission" date="2016-07" db="EMBL/GenBank/DDBJ databases">
        <title>Pervasive Adenine N6-methylation of Active Genes in Fungi.</title>
        <authorList>
            <consortium name="DOE Joint Genome Institute"/>
            <person name="Mondo S.J."/>
            <person name="Dannebaum R.O."/>
            <person name="Kuo R.C."/>
            <person name="Labutti K."/>
            <person name="Haridas S."/>
            <person name="Kuo A."/>
            <person name="Salamov A."/>
            <person name="Ahrendt S.R."/>
            <person name="Lipzen A."/>
            <person name="Sullivan W."/>
            <person name="Andreopoulos W.B."/>
            <person name="Clum A."/>
            <person name="Lindquist E."/>
            <person name="Daum C."/>
            <person name="Ramamoorthy G.K."/>
            <person name="Gryganskyi A."/>
            <person name="Culley D."/>
            <person name="Magnuson J.K."/>
            <person name="James T.Y."/>
            <person name="O'Malley M.A."/>
            <person name="Stajich J.E."/>
            <person name="Spatafora J.W."/>
            <person name="Visel A."/>
            <person name="Grigoriev I.V."/>
        </authorList>
    </citation>
    <scope>NUCLEOTIDE SEQUENCE [LARGE SCALE GENOMIC DNA]</scope>
    <source>
        <strain evidence="6 7">62-1032</strain>
    </source>
</reference>
<organism evidence="6 7">
    <name type="scientific">Leucosporidium creatinivorum</name>
    <dbReference type="NCBI Taxonomy" id="106004"/>
    <lineage>
        <taxon>Eukaryota</taxon>
        <taxon>Fungi</taxon>
        <taxon>Dikarya</taxon>
        <taxon>Basidiomycota</taxon>
        <taxon>Pucciniomycotina</taxon>
        <taxon>Microbotryomycetes</taxon>
        <taxon>Leucosporidiales</taxon>
        <taxon>Leucosporidium</taxon>
    </lineage>
</organism>
<evidence type="ECO:0000259" key="3">
    <source>
        <dbReference type="Pfam" id="PF18400"/>
    </source>
</evidence>
<keyword evidence="2" id="KW-0732">Signal</keyword>
<evidence type="ECO:0008006" key="8">
    <source>
        <dbReference type="Google" id="ProtNLM"/>
    </source>
</evidence>
<dbReference type="Pfam" id="PF18401">
    <property type="entry name" value="Thioredoxin_13"/>
    <property type="match status" value="1"/>
</dbReference>
<evidence type="ECO:0000313" key="6">
    <source>
        <dbReference type="EMBL" id="ORY74278.1"/>
    </source>
</evidence>
<feature type="compositionally biased region" description="Acidic residues" evidence="1">
    <location>
        <begin position="840"/>
        <end position="857"/>
    </location>
</feature>
<feature type="domain" description="UGGT thioredoxin-like" evidence="4">
    <location>
        <begin position="296"/>
        <end position="417"/>
    </location>
</feature>
<evidence type="ECO:0000256" key="1">
    <source>
        <dbReference type="SAM" id="MobiDB-lite"/>
    </source>
</evidence>
<dbReference type="PANTHER" id="PTHR11226">
    <property type="entry name" value="UDP-GLUCOSE GLYCOPROTEIN:GLUCOSYLTRANSFERASE"/>
    <property type="match status" value="1"/>
</dbReference>
<dbReference type="InterPro" id="IPR009448">
    <property type="entry name" value="UDP-g_GGtrans"/>
</dbReference>
<evidence type="ECO:0000256" key="2">
    <source>
        <dbReference type="SAM" id="SignalP"/>
    </source>
</evidence>
<evidence type="ECO:0000259" key="5">
    <source>
        <dbReference type="Pfam" id="PF18403"/>
    </source>
</evidence>
<proteinExistence type="predicted"/>
<feature type="chain" id="PRO_5012192328" description="UDP-glucose:Glyco protein glucosyltransferase-domain-containing protein" evidence="2">
    <location>
        <begin position="19"/>
        <end position="876"/>
    </location>
</feature>
<dbReference type="EMBL" id="MCGR01000042">
    <property type="protein sequence ID" value="ORY74278.1"/>
    <property type="molecule type" value="Genomic_DNA"/>
</dbReference>
<name>A0A1Y2ERU0_9BASI</name>
<evidence type="ECO:0000313" key="7">
    <source>
        <dbReference type="Proteomes" id="UP000193467"/>
    </source>
</evidence>
<evidence type="ECO:0000259" key="4">
    <source>
        <dbReference type="Pfam" id="PF18401"/>
    </source>
</evidence>
<dbReference type="InterPro" id="IPR040525">
    <property type="entry name" value="UGGT_TRXL_4"/>
</dbReference>
<feature type="domain" description="UDP-glucose:glycoprotein glucosyltransferase thioredoxin-like" evidence="5">
    <location>
        <begin position="478"/>
        <end position="680"/>
    </location>
</feature>
<keyword evidence="7" id="KW-1185">Reference proteome</keyword>
<feature type="signal peptide" evidence="2">
    <location>
        <begin position="1"/>
        <end position="18"/>
    </location>
</feature>
<dbReference type="InterPro" id="IPR040694">
    <property type="entry name" value="UGGT_TRXL_2"/>
</dbReference>
<dbReference type="OrthoDB" id="2534480at2759"/>
<dbReference type="InParanoid" id="A0A1Y2ERU0"/>
<feature type="domain" description="UGGT thioredoxin-like" evidence="3">
    <location>
        <begin position="123"/>
        <end position="274"/>
    </location>
</feature>
<sequence>MRFGAVVLASAFVLPALADSQATPQLSVRVDSNEHASHLIPRFLECVAAEKPSALHPFLSFLTANKVKPTITLSAPEFEVKTGLNGKKQKSKYTQHNPLFTRLLLPNETYTLLDTGLARSRATRERGEQELIRLALASGQADEVVEIMRGVWERREAEIEELQTTKRSCESWIDVRGIKVCNVEQFWAAVGAKAKVGSGPIKVIAKGDDPMDLGFDVLLPAKRDTALPFVVLYATPVDEEFPALYDLLSALAQPKFGRPRLQFAVRWKPDTQAAAERRPIPLFSAKLDIKEGSIPAVDSADLSELGVRATAHILKSEDPLSTFVSLAANLPIVAPQLSTLVPTLPDDLAATVQAHPIEPSFTINGVPIPFDKIEPLALIRHLRAERPAVSQLQGLHKELVHRDAREALMAEGLSEAEEIQGRAEKNLIKPSPANPLKIVNLVEATEGLPKSFIHSSYIEGVAPDNDDDAERVDPPAITTIYIVADLDSRNGRKLAQEALKFIDTHTAVRVSFVHNPEELALPEHAYELSSLIYNLISSGNLCEVFPAELSTWLTFDIDESGPEKPLDEMWTEENPMTPFVANGASKEEQEKALVFWKSTAALAERAGLKAGASGLIINGRVVELRGLGFPSNNFRLLYEYELAQRIKPVVASLEATISAELRKDRISLAHVFSMATSIVSKSLLPVGKPVRSRPYLGLPIDYPAFITGGRKEHALYEIGVVVDPISELAQKWAPILKTLATLNNVVLKVYLAPSVDVSSPPARTLHTTSFPASLEFDDALELKKPVVLFAGLPDEAVVSLSVQLREYGSLTPSKEVQEAKAGQLVGEEVVYRFQPGPGPDAEEEEEEMPEYEEESEEDFQRRMNDQSHLLRVKDEL</sequence>
<dbReference type="AlphaFoldDB" id="A0A1Y2ERU0"/>
<accession>A0A1Y2ERU0</accession>
<comment type="caution">
    <text evidence="6">The sequence shown here is derived from an EMBL/GenBank/DDBJ whole genome shotgun (WGS) entry which is preliminary data.</text>
</comment>
<dbReference type="Proteomes" id="UP000193467">
    <property type="component" value="Unassembled WGS sequence"/>
</dbReference>
<dbReference type="GO" id="GO:0018279">
    <property type="term" value="P:protein N-linked glycosylation via asparagine"/>
    <property type="evidence" value="ECO:0007669"/>
    <property type="project" value="TreeGrafter"/>
</dbReference>
<dbReference type="GO" id="GO:0051082">
    <property type="term" value="F:unfolded protein binding"/>
    <property type="evidence" value="ECO:0007669"/>
    <property type="project" value="TreeGrafter"/>
</dbReference>
<dbReference type="InterPro" id="IPR040693">
    <property type="entry name" value="UGGT_TRXL_1"/>
</dbReference>
<dbReference type="PANTHER" id="PTHR11226:SF0">
    <property type="entry name" value="UDP-GLUCOSE:GLYCOPROTEIN GLUCOSYLTRANSFERASE"/>
    <property type="match status" value="1"/>
</dbReference>
<dbReference type="GO" id="GO:0036503">
    <property type="term" value="P:ERAD pathway"/>
    <property type="evidence" value="ECO:0007669"/>
    <property type="project" value="TreeGrafter"/>
</dbReference>
<gene>
    <name evidence="6" type="ORF">BCR35DRAFT_306724</name>
</gene>